<keyword evidence="1" id="KW-0472">Membrane</keyword>
<protein>
    <recommendedName>
        <fullName evidence="3">Cobalt transporter</fullName>
    </recommendedName>
</protein>
<dbReference type="AlphaFoldDB" id="A0A0H4A1X6"/>
<keyword evidence="1" id="KW-1133">Transmembrane helix</keyword>
<evidence type="ECO:0008006" key="3">
    <source>
        <dbReference type="Google" id="ProtNLM"/>
    </source>
</evidence>
<name>A0A0H4A1X6_9GAMM</name>
<accession>A0A0H4A1X6</accession>
<organism evidence="2">
    <name type="scientific">Enterovibrio norvegicus</name>
    <dbReference type="NCBI Taxonomy" id="188144"/>
    <lineage>
        <taxon>Bacteria</taxon>
        <taxon>Pseudomonadati</taxon>
        <taxon>Pseudomonadota</taxon>
        <taxon>Gammaproteobacteria</taxon>
        <taxon>Vibrionales</taxon>
        <taxon>Vibrionaceae</taxon>
        <taxon>Enterovibrio</taxon>
    </lineage>
</organism>
<reference evidence="2" key="1">
    <citation type="journal article" date="2015" name="MBio">
        <title>Eco-Evolutionary Dynamics of Episomes among Ecologically Cohesive Bacterial Populations.</title>
        <authorList>
            <person name="Xue H."/>
            <person name="Cordero O.X."/>
            <person name="Camas F.M."/>
            <person name="Trimble W."/>
            <person name="Meyer F."/>
            <person name="Guglielmini J."/>
            <person name="Rocha E.P."/>
            <person name="Polz M.F."/>
        </authorList>
    </citation>
    <scope>NUCLEOTIDE SEQUENCE</scope>
    <source>
        <strain evidence="2">FF_351</strain>
    </source>
</reference>
<proteinExistence type="predicted"/>
<feature type="transmembrane region" description="Helical" evidence="1">
    <location>
        <begin position="7"/>
        <end position="27"/>
    </location>
</feature>
<dbReference type="EMBL" id="KP795714">
    <property type="protein sequence ID" value="AKN40957.1"/>
    <property type="molecule type" value="Genomic_DNA"/>
</dbReference>
<evidence type="ECO:0000313" key="2">
    <source>
        <dbReference type="EMBL" id="AKN40957.1"/>
    </source>
</evidence>
<keyword evidence="1" id="KW-0812">Transmembrane</keyword>
<sequence length="95" mass="10477">MEKLTFKLTLLLIALPVSLFVTGFLFYAQFDHELATFCHNLTGVGECLEWNIENIAVSLGAYFAFGCVLGLFISVIIYAISKGISLLIKPRKTTG</sequence>
<evidence type="ECO:0000256" key="1">
    <source>
        <dbReference type="SAM" id="Phobius"/>
    </source>
</evidence>
<feature type="transmembrane region" description="Helical" evidence="1">
    <location>
        <begin position="59"/>
        <end position="81"/>
    </location>
</feature>